<keyword evidence="1" id="KW-1277">Toxin-antitoxin system</keyword>
<protein>
    <submittedName>
        <fullName evidence="2">Addiction module toxin, RelE/StbE family</fullName>
    </submittedName>
</protein>
<dbReference type="AlphaFoldDB" id="S0FRI8"/>
<proteinExistence type="predicted"/>
<name>S0FRI8_9BACT</name>
<sequence>MLTYHLWYVLTLLMWSVYEHRRVSKQLDSIPKDVLKRYEKWKDIVTISGPQGLRKMKGLRDEALSGPWKGHRSSRLNKQYRVIYKIIKDQVFIKVVSVTPHDYRRS</sequence>
<dbReference type="SUPFAM" id="SSF143011">
    <property type="entry name" value="RelE-like"/>
    <property type="match status" value="1"/>
</dbReference>
<comment type="caution">
    <text evidence="2">The sequence shown here is derived from an EMBL/GenBank/DDBJ whole genome shotgun (WGS) entry which is preliminary data.</text>
</comment>
<dbReference type="EMBL" id="APJX01000017">
    <property type="protein sequence ID" value="EMS77315.1"/>
    <property type="molecule type" value="Genomic_DNA"/>
</dbReference>
<evidence type="ECO:0000313" key="3">
    <source>
        <dbReference type="Proteomes" id="UP000014216"/>
    </source>
</evidence>
<accession>S0FRI8</accession>
<dbReference type="InterPro" id="IPR007712">
    <property type="entry name" value="RelE/ParE_toxin"/>
</dbReference>
<reference evidence="2 3" key="1">
    <citation type="journal article" date="2013" name="Genome Announc.">
        <title>Draft Genome Sequence of Desulfotignum phosphitoxidans DSM 13687 Strain FiPS-3.</title>
        <authorList>
            <person name="Poehlein A."/>
            <person name="Daniel R."/>
            <person name="Simeonova D.D."/>
        </authorList>
    </citation>
    <scope>NUCLEOTIDE SEQUENCE [LARGE SCALE GENOMIC DNA]</scope>
    <source>
        <strain evidence="2 3">DSM 13687</strain>
    </source>
</reference>
<evidence type="ECO:0000313" key="2">
    <source>
        <dbReference type="EMBL" id="EMS77315.1"/>
    </source>
</evidence>
<evidence type="ECO:0000256" key="1">
    <source>
        <dbReference type="ARBA" id="ARBA00022649"/>
    </source>
</evidence>
<gene>
    <name evidence="2" type="ORF">Dpo_17c00190</name>
</gene>
<organism evidence="2 3">
    <name type="scientific">Desulfotignum phosphitoxidans DSM 13687</name>
    <dbReference type="NCBI Taxonomy" id="1286635"/>
    <lineage>
        <taxon>Bacteria</taxon>
        <taxon>Pseudomonadati</taxon>
        <taxon>Thermodesulfobacteriota</taxon>
        <taxon>Desulfobacteria</taxon>
        <taxon>Desulfobacterales</taxon>
        <taxon>Desulfobacteraceae</taxon>
        <taxon>Desulfotignum</taxon>
    </lineage>
</organism>
<keyword evidence="3" id="KW-1185">Reference proteome</keyword>
<dbReference type="InterPro" id="IPR035093">
    <property type="entry name" value="RelE/ParE_toxin_dom_sf"/>
</dbReference>
<dbReference type="PATRIC" id="fig|1286635.3.peg.4733"/>
<dbReference type="Gene3D" id="3.30.2310.20">
    <property type="entry name" value="RelE-like"/>
    <property type="match status" value="1"/>
</dbReference>
<dbReference type="Proteomes" id="UP000014216">
    <property type="component" value="Unassembled WGS sequence"/>
</dbReference>
<dbReference type="NCBIfam" id="TIGR02385">
    <property type="entry name" value="RelE_StbE"/>
    <property type="match status" value="1"/>
</dbReference>